<dbReference type="OrthoDB" id="9785699at2"/>
<dbReference type="Proteomes" id="UP000298631">
    <property type="component" value="Plasmid unnamed1"/>
</dbReference>
<dbReference type="PANTHER" id="PTHR43432:SF3">
    <property type="entry name" value="SLR0285 PROTEIN"/>
    <property type="match status" value="1"/>
</dbReference>
<geneLocation type="plasmid" evidence="5 6">
    <name>unnamed1</name>
</geneLocation>
<dbReference type="PANTHER" id="PTHR43432">
    <property type="entry name" value="SLR0285 PROTEIN"/>
    <property type="match status" value="1"/>
</dbReference>
<dbReference type="Gene3D" id="3.80.30.30">
    <property type="match status" value="1"/>
</dbReference>
<dbReference type="NCBIfam" id="NF033668">
    <property type="entry name" value="rSAM_PA0069"/>
    <property type="match status" value="1"/>
</dbReference>
<dbReference type="SMART" id="SM00729">
    <property type="entry name" value="Elp3"/>
    <property type="match status" value="1"/>
</dbReference>
<dbReference type="SUPFAM" id="SSF102114">
    <property type="entry name" value="Radical SAM enzymes"/>
    <property type="match status" value="1"/>
</dbReference>
<dbReference type="Pfam" id="PF04055">
    <property type="entry name" value="Radical_SAM"/>
    <property type="match status" value="1"/>
</dbReference>
<name>A0A4P8ELM3_9RHOB</name>
<dbReference type="InterPro" id="IPR006638">
    <property type="entry name" value="Elp3/MiaA/NifB-like_rSAM"/>
</dbReference>
<dbReference type="SFLD" id="SFLDG01084">
    <property type="entry name" value="Uncharacterised_Radical_SAM_Su"/>
    <property type="match status" value="1"/>
</dbReference>
<dbReference type="InterPro" id="IPR058240">
    <property type="entry name" value="rSAM_sf"/>
</dbReference>
<dbReference type="InterPro" id="IPR007197">
    <property type="entry name" value="rSAM"/>
</dbReference>
<keyword evidence="3" id="KW-0411">Iron-sulfur</keyword>
<gene>
    <name evidence="5" type="ORF">EOK75_13720</name>
</gene>
<dbReference type="CDD" id="cd01335">
    <property type="entry name" value="Radical_SAM"/>
    <property type="match status" value="1"/>
</dbReference>
<evidence type="ECO:0000313" key="5">
    <source>
        <dbReference type="EMBL" id="QCO57978.1"/>
    </source>
</evidence>
<feature type="domain" description="Radical SAM core" evidence="4">
    <location>
        <begin position="55"/>
        <end position="295"/>
    </location>
</feature>
<dbReference type="EMBL" id="CP039965">
    <property type="protein sequence ID" value="QCO57978.1"/>
    <property type="molecule type" value="Genomic_DNA"/>
</dbReference>
<dbReference type="GO" id="GO:0046872">
    <property type="term" value="F:metal ion binding"/>
    <property type="evidence" value="ECO:0007669"/>
    <property type="project" value="UniProtKB-KW"/>
</dbReference>
<dbReference type="AlphaFoldDB" id="A0A4P8ELM3"/>
<accession>A0A4P8ELM3</accession>
<organism evidence="5 6">
    <name type="scientific">Pseudorhodobacter turbinis</name>
    <dbReference type="NCBI Taxonomy" id="2500533"/>
    <lineage>
        <taxon>Bacteria</taxon>
        <taxon>Pseudomonadati</taxon>
        <taxon>Pseudomonadota</taxon>
        <taxon>Alphaproteobacteria</taxon>
        <taxon>Rhodobacterales</taxon>
        <taxon>Paracoccaceae</taxon>
        <taxon>Pseudorhodobacter</taxon>
    </lineage>
</organism>
<dbReference type="KEGG" id="pseb:EOK75_13720"/>
<dbReference type="InterPro" id="IPR040086">
    <property type="entry name" value="MJ0683-like"/>
</dbReference>
<evidence type="ECO:0000259" key="4">
    <source>
        <dbReference type="PROSITE" id="PS51918"/>
    </source>
</evidence>
<reference evidence="5 6" key="1">
    <citation type="submission" date="2019-05" db="EMBL/GenBank/DDBJ databases">
        <title>Pseudorhodobacter turbinis sp. nov., isolated from the gut of the Korean turban shell.</title>
        <authorList>
            <person name="Jeong Y.-S."/>
            <person name="Kang W.-R."/>
            <person name="Bae J.-W."/>
        </authorList>
    </citation>
    <scope>NUCLEOTIDE SEQUENCE [LARGE SCALE GENOMIC DNA]</scope>
    <source>
        <strain evidence="5 6">S12M18</strain>
        <plasmid evidence="5 6">unnamed1</plasmid>
    </source>
</reference>
<evidence type="ECO:0000256" key="1">
    <source>
        <dbReference type="ARBA" id="ARBA00022723"/>
    </source>
</evidence>
<evidence type="ECO:0000256" key="2">
    <source>
        <dbReference type="ARBA" id="ARBA00023004"/>
    </source>
</evidence>
<dbReference type="GO" id="GO:0003824">
    <property type="term" value="F:catalytic activity"/>
    <property type="evidence" value="ECO:0007669"/>
    <property type="project" value="InterPro"/>
</dbReference>
<evidence type="ECO:0000313" key="6">
    <source>
        <dbReference type="Proteomes" id="UP000298631"/>
    </source>
</evidence>
<dbReference type="SFLD" id="SFLDS00029">
    <property type="entry name" value="Radical_SAM"/>
    <property type="match status" value="1"/>
</dbReference>
<protein>
    <submittedName>
        <fullName evidence="5">PA0069 family radical SAM protein</fullName>
    </submittedName>
</protein>
<keyword evidence="1" id="KW-0479">Metal-binding</keyword>
<keyword evidence="2" id="KW-0408">Iron</keyword>
<evidence type="ECO:0000256" key="3">
    <source>
        <dbReference type="ARBA" id="ARBA00023014"/>
    </source>
</evidence>
<dbReference type="GO" id="GO:0051536">
    <property type="term" value="F:iron-sulfur cluster binding"/>
    <property type="evidence" value="ECO:0007669"/>
    <property type="project" value="UniProtKB-KW"/>
</dbReference>
<proteinExistence type="predicted"/>
<dbReference type="PROSITE" id="PS51918">
    <property type="entry name" value="RADICAL_SAM"/>
    <property type="match status" value="1"/>
</dbReference>
<keyword evidence="6" id="KW-1185">Reference proteome</keyword>
<sequence>MRLRGRGVASNAVGRFEGAVRVAVDDGWSAPEDMVLRTEVRLEQARSAISYNASPDLPFDRSVNPYRGCEHGCAYCYARPSHAYLNLSPGLDFETKLIARPGIGAVLAKELRARAYRPAVIAIGTNTDPYQPIEATHRVMREVLEVLRDFQHPVAITTKGTLIERDLDILGPMGAAGLARVGVSMTTLDAGLSRTLEPRAPAPARRLAMIRRLTDAGVPVRVMVAPVIPGLTDPEMEAILEAARDAGAVAASWIMLRLPGEVEGLFRDWLAQHAPGRAEKVLARLADLHNGASYDASFGVRMRGRGIWSDLIAKRFDLALGRLGLSLRQPPMRCDLFAPPAQAGDQLRLF</sequence>
<keyword evidence="5" id="KW-0614">Plasmid</keyword>